<dbReference type="RefSeq" id="WP_339088134.1">
    <property type="nucleotide sequence ID" value="NZ_LR743507.1"/>
</dbReference>
<reference evidence="2" key="1">
    <citation type="submission" date="2019-12" db="EMBL/GenBank/DDBJ databases">
        <authorList>
            <person name="Cremers G."/>
        </authorList>
    </citation>
    <scope>NUCLEOTIDE SEQUENCE</scope>
    <source>
        <strain evidence="2">Vvax</strain>
    </source>
</reference>
<dbReference type="AlphaFoldDB" id="A0A679IUL6"/>
<dbReference type="EMBL" id="LR743507">
    <property type="protein sequence ID" value="CAA2099699.1"/>
    <property type="molecule type" value="Genomic_DNA"/>
</dbReference>
<dbReference type="PROSITE" id="PS00409">
    <property type="entry name" value="PROKAR_NTER_METHYL"/>
    <property type="match status" value="1"/>
</dbReference>
<dbReference type="Pfam" id="PF07963">
    <property type="entry name" value="N_methyl"/>
    <property type="match status" value="1"/>
</dbReference>
<dbReference type="InterPro" id="IPR012902">
    <property type="entry name" value="N_methyl_site"/>
</dbReference>
<dbReference type="GO" id="GO:0043683">
    <property type="term" value="P:type IV pilus assembly"/>
    <property type="evidence" value="ECO:0007669"/>
    <property type="project" value="InterPro"/>
</dbReference>
<gene>
    <name evidence="2" type="ORF">VVAX_00369</name>
</gene>
<evidence type="ECO:0000256" key="1">
    <source>
        <dbReference type="SAM" id="Phobius"/>
    </source>
</evidence>
<protein>
    <recommendedName>
        <fullName evidence="3">Pilus assembly protein PilW</fullName>
    </recommendedName>
</protein>
<proteinExistence type="predicted"/>
<name>A0A679IUL6_VARPD</name>
<evidence type="ECO:0000313" key="2">
    <source>
        <dbReference type="EMBL" id="CAA2099699.1"/>
    </source>
</evidence>
<dbReference type="Pfam" id="PF16074">
    <property type="entry name" value="PilW"/>
    <property type="match status" value="1"/>
</dbReference>
<keyword evidence="1" id="KW-1133">Transmembrane helix</keyword>
<keyword evidence="1" id="KW-0472">Membrane</keyword>
<keyword evidence="1" id="KW-0812">Transmembrane</keyword>
<evidence type="ECO:0008006" key="3">
    <source>
        <dbReference type="Google" id="ProtNLM"/>
    </source>
</evidence>
<organism evidence="2">
    <name type="scientific">Variovorax paradoxus</name>
    <dbReference type="NCBI Taxonomy" id="34073"/>
    <lineage>
        <taxon>Bacteria</taxon>
        <taxon>Pseudomonadati</taxon>
        <taxon>Pseudomonadota</taxon>
        <taxon>Betaproteobacteria</taxon>
        <taxon>Burkholderiales</taxon>
        <taxon>Comamonadaceae</taxon>
        <taxon>Variovorax</taxon>
    </lineage>
</organism>
<feature type="transmembrane region" description="Helical" evidence="1">
    <location>
        <begin position="20"/>
        <end position="42"/>
    </location>
</feature>
<accession>A0A679IUL6</accession>
<sequence>MTKPTPLHRHRGKSHGFTLVELMVGLALGLLTVLVITQVIVVSEGKKRTLTMGSDAQVNGALSIFTIQRDVQMAGYGASVIPDALGCATKGKRDSDAEFSFTLAPVVIAAGASGAPDQVTVLLSTKAGFSVPMITSENHPQSTDYFVVKSSFGAVAGDVMIAVPKLQSADVGCAVFNVNPSGSSLLTTTQIPHASGTNGKWNSSSVFPTDGYPDGSYLLNMGSLAQRTYSVSTSNALQMAERSAAVSTPLQQELYSGIVNLQALYGKDTDGDGVIDKYDKTSPTTNDGWRQVLAVRIAVVARSNQPERDEVTTTQPQWDLGNVTVGDLTPSNCYTNSKCVPLKVDQASDWKNYRYKVYDTVIPLRNVLWNS</sequence>
<dbReference type="InterPro" id="IPR032092">
    <property type="entry name" value="PilW"/>
</dbReference>